<dbReference type="Gene3D" id="3.30.460.20">
    <property type="entry name" value="CorA soluble domain-like"/>
    <property type="match status" value="1"/>
</dbReference>
<dbReference type="CDD" id="cd12822">
    <property type="entry name" value="TmCorA-like"/>
    <property type="match status" value="1"/>
</dbReference>
<dbReference type="Gene3D" id="1.20.58.340">
    <property type="entry name" value="Magnesium transport protein CorA, transmembrane region"/>
    <property type="match status" value="2"/>
</dbReference>
<feature type="transmembrane region" description="Helical" evidence="8">
    <location>
        <begin position="313"/>
        <end position="333"/>
    </location>
</feature>
<dbReference type="GO" id="GO:0000287">
    <property type="term" value="F:magnesium ion binding"/>
    <property type="evidence" value="ECO:0007669"/>
    <property type="project" value="TreeGrafter"/>
</dbReference>
<keyword evidence="7 8" id="KW-0472">Membrane</keyword>
<dbReference type="FunFam" id="1.20.58.340:FF:000012">
    <property type="entry name" value="Magnesium transport protein CorA"/>
    <property type="match status" value="1"/>
</dbReference>
<keyword evidence="5 8" id="KW-0812">Transmembrane</keyword>
<evidence type="ECO:0000256" key="5">
    <source>
        <dbReference type="ARBA" id="ARBA00022692"/>
    </source>
</evidence>
<comment type="function">
    <text evidence="8">Mediates influx of magnesium ions.</text>
</comment>
<evidence type="ECO:0000256" key="3">
    <source>
        <dbReference type="ARBA" id="ARBA00022448"/>
    </source>
</evidence>
<dbReference type="STRING" id="383372.Rcas_3070"/>
<dbReference type="InterPro" id="IPR004488">
    <property type="entry name" value="Mg/Co-transport_prot_CorA"/>
</dbReference>
<dbReference type="InterPro" id="IPR002523">
    <property type="entry name" value="MgTranspt_CorA/ZnTranspt_ZntB"/>
</dbReference>
<evidence type="ECO:0000256" key="7">
    <source>
        <dbReference type="ARBA" id="ARBA00023136"/>
    </source>
</evidence>
<dbReference type="KEGG" id="rca:Rcas_3070"/>
<dbReference type="Proteomes" id="UP000000263">
    <property type="component" value="Chromosome"/>
</dbReference>
<proteinExistence type="inferred from homology"/>
<dbReference type="Pfam" id="PF01544">
    <property type="entry name" value="CorA"/>
    <property type="match status" value="1"/>
</dbReference>
<dbReference type="NCBIfam" id="TIGR00383">
    <property type="entry name" value="corA"/>
    <property type="match status" value="1"/>
</dbReference>
<keyword evidence="4 8" id="KW-1003">Cell membrane</keyword>
<reference evidence="9 10" key="1">
    <citation type="submission" date="2007-08" db="EMBL/GenBank/DDBJ databases">
        <title>Complete sequence of Roseiflexus castenholzii DSM 13941.</title>
        <authorList>
            <consortium name="US DOE Joint Genome Institute"/>
            <person name="Copeland A."/>
            <person name="Lucas S."/>
            <person name="Lapidus A."/>
            <person name="Barry K."/>
            <person name="Glavina del Rio T."/>
            <person name="Dalin E."/>
            <person name="Tice H."/>
            <person name="Pitluck S."/>
            <person name="Thompson L.S."/>
            <person name="Brettin T."/>
            <person name="Bruce D."/>
            <person name="Detter J.C."/>
            <person name="Han C."/>
            <person name="Tapia R."/>
            <person name="Schmutz J."/>
            <person name="Larimer F."/>
            <person name="Land M."/>
            <person name="Hauser L."/>
            <person name="Kyrpides N."/>
            <person name="Mikhailova N."/>
            <person name="Bryant D.A."/>
            <person name="Hanada S."/>
            <person name="Tsukatani Y."/>
            <person name="Richardson P."/>
        </authorList>
    </citation>
    <scope>NUCLEOTIDE SEQUENCE [LARGE SCALE GENOMIC DNA]</scope>
    <source>
        <strain evidence="10">DSM 13941 / HLO8</strain>
    </source>
</reference>
<evidence type="ECO:0000256" key="2">
    <source>
        <dbReference type="ARBA" id="ARBA00009765"/>
    </source>
</evidence>
<accession>A7NNI8</accession>
<dbReference type="GO" id="GO:0015087">
    <property type="term" value="F:cobalt ion transmembrane transporter activity"/>
    <property type="evidence" value="ECO:0007669"/>
    <property type="project" value="UniProtKB-UniRule"/>
</dbReference>
<dbReference type="SUPFAM" id="SSF144083">
    <property type="entry name" value="Magnesium transport protein CorA, transmembrane region"/>
    <property type="match status" value="1"/>
</dbReference>
<gene>
    <name evidence="8" type="primary">corA</name>
    <name evidence="9" type="ordered locus">Rcas_3070</name>
</gene>
<dbReference type="SUPFAM" id="SSF143865">
    <property type="entry name" value="CorA soluble domain-like"/>
    <property type="match status" value="1"/>
</dbReference>
<comment type="similarity">
    <text evidence="2 8">Belongs to the CorA metal ion transporter (MIT) (TC 1.A.35) family.</text>
</comment>
<evidence type="ECO:0000313" key="10">
    <source>
        <dbReference type="Proteomes" id="UP000000263"/>
    </source>
</evidence>
<dbReference type="GO" id="GO:0050897">
    <property type="term" value="F:cobalt ion binding"/>
    <property type="evidence" value="ECO:0007669"/>
    <property type="project" value="TreeGrafter"/>
</dbReference>
<evidence type="ECO:0000313" key="9">
    <source>
        <dbReference type="EMBL" id="ABU59124.1"/>
    </source>
</evidence>
<keyword evidence="8" id="KW-0406">Ion transport</keyword>
<evidence type="ECO:0000256" key="6">
    <source>
        <dbReference type="ARBA" id="ARBA00022989"/>
    </source>
</evidence>
<dbReference type="AlphaFoldDB" id="A7NNI8"/>
<protein>
    <recommendedName>
        <fullName evidence="8">Magnesium transport protein CorA</fullName>
    </recommendedName>
</protein>
<dbReference type="eggNOG" id="COG0598">
    <property type="taxonomic scope" value="Bacteria"/>
</dbReference>
<evidence type="ECO:0000256" key="8">
    <source>
        <dbReference type="RuleBase" id="RU362010"/>
    </source>
</evidence>
<keyword evidence="10" id="KW-1185">Reference proteome</keyword>
<feature type="transmembrane region" description="Helical" evidence="8">
    <location>
        <begin position="282"/>
        <end position="301"/>
    </location>
</feature>
<dbReference type="GO" id="GO:0005886">
    <property type="term" value="C:plasma membrane"/>
    <property type="evidence" value="ECO:0007669"/>
    <property type="project" value="UniProtKB-SubCell"/>
</dbReference>
<evidence type="ECO:0000256" key="1">
    <source>
        <dbReference type="ARBA" id="ARBA00004651"/>
    </source>
</evidence>
<dbReference type="PANTHER" id="PTHR46494">
    <property type="entry name" value="CORA FAMILY METAL ION TRANSPORTER (EUROFUNG)"/>
    <property type="match status" value="1"/>
</dbReference>
<dbReference type="HOGENOM" id="CLU_007127_0_0_0"/>
<dbReference type="OrthoDB" id="9803416at2"/>
<dbReference type="RefSeq" id="WP_012121548.1">
    <property type="nucleotide sequence ID" value="NC_009767.1"/>
</dbReference>
<dbReference type="InterPro" id="IPR045863">
    <property type="entry name" value="CorA_TM1_TM2"/>
</dbReference>
<keyword evidence="3 8" id="KW-0813">Transport</keyword>
<sequence>MARLIRNTRQRAVSRAPARHLVVCQHDGRFDSTVEVAAISDLIQQKDQIVWVDLQNPRAEDLALLSDEFGFHPLAIEDATHPHERPKIDAYNGYYFLLFYALRYDAAQKRISSQQVSLFIGANYLVCIHQDPIAAIDETIRRWQRYEHDFGEDVAELLYHLLDTIVDEYFPILDALIERVEDVEAQIFDHFRPESLQEIFALKRELLLMRKIVASERDVLNVLIRREAPVYPRDMVAYFQDVYDHLIRITDSIDTYRDLLSSALDAFLSLQSNQLNEVVKTLTIASIILMSAALIAGVYGMNFEFMPELSWPWGYPFALGLMAAISLLLIAIFKRRGWL</sequence>
<comment type="subcellular location">
    <subcellularLocation>
        <location evidence="1">Cell membrane</location>
        <topology evidence="1">Multi-pass membrane protein</topology>
    </subcellularLocation>
    <subcellularLocation>
        <location evidence="8">Membrane</location>
        <topology evidence="8">Multi-pass membrane protein</topology>
    </subcellularLocation>
</comment>
<dbReference type="InterPro" id="IPR045861">
    <property type="entry name" value="CorA_cytoplasmic_dom"/>
</dbReference>
<dbReference type="GO" id="GO:0015095">
    <property type="term" value="F:magnesium ion transmembrane transporter activity"/>
    <property type="evidence" value="ECO:0007669"/>
    <property type="project" value="UniProtKB-UniRule"/>
</dbReference>
<keyword evidence="8" id="KW-0460">Magnesium</keyword>
<keyword evidence="6 8" id="KW-1133">Transmembrane helix</keyword>
<name>A7NNI8_ROSCS</name>
<dbReference type="EMBL" id="CP000804">
    <property type="protein sequence ID" value="ABU59124.1"/>
    <property type="molecule type" value="Genomic_DNA"/>
</dbReference>
<organism evidence="9 10">
    <name type="scientific">Roseiflexus castenholzii (strain DSM 13941 / HLO8)</name>
    <dbReference type="NCBI Taxonomy" id="383372"/>
    <lineage>
        <taxon>Bacteria</taxon>
        <taxon>Bacillati</taxon>
        <taxon>Chloroflexota</taxon>
        <taxon>Chloroflexia</taxon>
        <taxon>Chloroflexales</taxon>
        <taxon>Roseiflexineae</taxon>
        <taxon>Roseiflexaceae</taxon>
        <taxon>Roseiflexus</taxon>
    </lineage>
</organism>
<evidence type="ECO:0000256" key="4">
    <source>
        <dbReference type="ARBA" id="ARBA00022475"/>
    </source>
</evidence>
<dbReference type="PANTHER" id="PTHR46494:SF1">
    <property type="entry name" value="CORA FAMILY METAL ION TRANSPORTER (EUROFUNG)"/>
    <property type="match status" value="1"/>
</dbReference>